<evidence type="ECO:0000256" key="1">
    <source>
        <dbReference type="SAM" id="MobiDB-lite"/>
    </source>
</evidence>
<evidence type="ECO:0000313" key="3">
    <source>
        <dbReference type="Proteomes" id="UP001054837"/>
    </source>
</evidence>
<keyword evidence="3" id="KW-1185">Reference proteome</keyword>
<gene>
    <name evidence="2" type="ORF">CDAR_525201</name>
</gene>
<name>A0AAV4Q3D8_9ARAC</name>
<reference evidence="2 3" key="1">
    <citation type="submission" date="2021-06" db="EMBL/GenBank/DDBJ databases">
        <title>Caerostris darwini draft genome.</title>
        <authorList>
            <person name="Kono N."/>
            <person name="Arakawa K."/>
        </authorList>
    </citation>
    <scope>NUCLEOTIDE SEQUENCE [LARGE SCALE GENOMIC DNA]</scope>
</reference>
<dbReference type="EMBL" id="BPLQ01003768">
    <property type="protein sequence ID" value="GIY03036.1"/>
    <property type="molecule type" value="Genomic_DNA"/>
</dbReference>
<dbReference type="Proteomes" id="UP001054837">
    <property type="component" value="Unassembled WGS sequence"/>
</dbReference>
<sequence>MMFVEVCLDPKKFVWTETSPVSTKRREVTSSTISSSDFYCEEGKLKKNSRSAPLINAKDLTPSPLPHGHKQEKSISKDLFLTVLLL</sequence>
<accession>A0AAV4Q3D8</accession>
<comment type="caution">
    <text evidence="2">The sequence shown here is derived from an EMBL/GenBank/DDBJ whole genome shotgun (WGS) entry which is preliminary data.</text>
</comment>
<feature type="region of interest" description="Disordered" evidence="1">
    <location>
        <begin position="51"/>
        <end position="71"/>
    </location>
</feature>
<evidence type="ECO:0000313" key="2">
    <source>
        <dbReference type="EMBL" id="GIY03036.1"/>
    </source>
</evidence>
<proteinExistence type="predicted"/>
<dbReference type="AlphaFoldDB" id="A0AAV4Q3D8"/>
<organism evidence="2 3">
    <name type="scientific">Caerostris darwini</name>
    <dbReference type="NCBI Taxonomy" id="1538125"/>
    <lineage>
        <taxon>Eukaryota</taxon>
        <taxon>Metazoa</taxon>
        <taxon>Ecdysozoa</taxon>
        <taxon>Arthropoda</taxon>
        <taxon>Chelicerata</taxon>
        <taxon>Arachnida</taxon>
        <taxon>Araneae</taxon>
        <taxon>Araneomorphae</taxon>
        <taxon>Entelegynae</taxon>
        <taxon>Araneoidea</taxon>
        <taxon>Araneidae</taxon>
        <taxon>Caerostris</taxon>
    </lineage>
</organism>
<protein>
    <submittedName>
        <fullName evidence="2">Uncharacterized protein</fullName>
    </submittedName>
</protein>